<feature type="chain" id="PRO_5017464955" description="SnoaL-like domain-containing protein" evidence="1">
    <location>
        <begin position="21"/>
        <end position="166"/>
    </location>
</feature>
<proteinExistence type="predicted"/>
<dbReference type="SUPFAM" id="SSF54427">
    <property type="entry name" value="NTF2-like"/>
    <property type="match status" value="1"/>
</dbReference>
<evidence type="ECO:0008006" key="4">
    <source>
        <dbReference type="Google" id="ProtNLM"/>
    </source>
</evidence>
<accession>A0A3B0CD38</accession>
<feature type="signal peptide" evidence="1">
    <location>
        <begin position="1"/>
        <end position="20"/>
    </location>
</feature>
<dbReference type="AlphaFoldDB" id="A0A3B0CD38"/>
<evidence type="ECO:0000313" key="2">
    <source>
        <dbReference type="EMBL" id="RKN82528.1"/>
    </source>
</evidence>
<dbReference type="OrthoDB" id="1441789at2"/>
<dbReference type="RefSeq" id="WP_120709719.1">
    <property type="nucleotide sequence ID" value="NZ_RBCJ01000001.1"/>
</dbReference>
<name>A0A3B0CD38_9FLAO</name>
<dbReference type="InterPro" id="IPR032710">
    <property type="entry name" value="NTF2-like_dom_sf"/>
</dbReference>
<dbReference type="PROSITE" id="PS51257">
    <property type="entry name" value="PROKAR_LIPOPROTEIN"/>
    <property type="match status" value="1"/>
</dbReference>
<keyword evidence="1" id="KW-0732">Signal</keyword>
<comment type="caution">
    <text evidence="2">The sequence shown here is derived from an EMBL/GenBank/DDBJ whole genome shotgun (WGS) entry which is preliminary data.</text>
</comment>
<gene>
    <name evidence="2" type="ORF">D7Z94_01385</name>
</gene>
<protein>
    <recommendedName>
        <fullName evidence="4">SnoaL-like domain-containing protein</fullName>
    </recommendedName>
</protein>
<evidence type="ECO:0000313" key="3">
    <source>
        <dbReference type="Proteomes" id="UP000276603"/>
    </source>
</evidence>
<evidence type="ECO:0000256" key="1">
    <source>
        <dbReference type="SAM" id="SignalP"/>
    </source>
</evidence>
<keyword evidence="3" id="KW-1185">Reference proteome</keyword>
<sequence length="166" mass="19707">MQRILITLILITLVSCKISADNSQANEVERVVKKMNFSLANQQLDELLACYSNEMDWENSFGWTIRNKDTLGNYFRDWLFPKYPTLDSHRLNLKFKVKFVDIKIAWVDVVQKINSEDMNTVARTYRQTHLLVKERDSWLIKKTRFWIPIINENPPIEFISSPSFFK</sequence>
<dbReference type="EMBL" id="RBCJ01000001">
    <property type="protein sequence ID" value="RKN82528.1"/>
    <property type="molecule type" value="Genomic_DNA"/>
</dbReference>
<dbReference type="Gene3D" id="3.10.450.50">
    <property type="match status" value="1"/>
</dbReference>
<organism evidence="2 3">
    <name type="scientific">Ulvibacterium marinum</name>
    <dbReference type="NCBI Taxonomy" id="2419782"/>
    <lineage>
        <taxon>Bacteria</taxon>
        <taxon>Pseudomonadati</taxon>
        <taxon>Bacteroidota</taxon>
        <taxon>Flavobacteriia</taxon>
        <taxon>Flavobacteriales</taxon>
        <taxon>Flavobacteriaceae</taxon>
        <taxon>Ulvibacterium</taxon>
    </lineage>
</organism>
<dbReference type="Proteomes" id="UP000276603">
    <property type="component" value="Unassembled WGS sequence"/>
</dbReference>
<reference evidence="2 3" key="1">
    <citation type="submission" date="2018-10" db="EMBL/GenBank/DDBJ databases">
        <title>Ulvibacterium marinum gen. nov., sp. nov., a novel marine bacterium of the family Flavobacteriaceae, isolated from a culture of the green alga Ulva prolifera.</title>
        <authorList>
            <person name="Zhang Z."/>
        </authorList>
    </citation>
    <scope>NUCLEOTIDE SEQUENCE [LARGE SCALE GENOMIC DNA]</scope>
    <source>
        <strain evidence="2 3">CCMM003</strain>
    </source>
</reference>